<reference evidence="1" key="1">
    <citation type="submission" date="2013-04" db="EMBL/GenBank/DDBJ databases">
        <title>The genome sequencing project of 58 acetic acid bacteria.</title>
        <authorList>
            <person name="Okamoto-Kainuma A."/>
            <person name="Ishikawa M."/>
            <person name="Umino S."/>
            <person name="Koizumi Y."/>
            <person name="Shiwa Y."/>
            <person name="Yoshikawa H."/>
            <person name="Matsutani M."/>
            <person name="Matsushita K."/>
        </authorList>
    </citation>
    <scope>NUCLEOTIDE SEQUENCE</scope>
    <source>
        <strain evidence="1">NRIC 0535</strain>
    </source>
</reference>
<comment type="caution">
    <text evidence="1">The sequence shown here is derived from an EMBL/GenBank/DDBJ whole genome shotgun (WGS) entry which is preliminary data.</text>
</comment>
<gene>
    <name evidence="1" type="ORF">AA0535_2739</name>
</gene>
<evidence type="ECO:0000313" key="1">
    <source>
        <dbReference type="EMBL" id="GBQ93101.1"/>
    </source>
</evidence>
<dbReference type="Proteomes" id="UP001062776">
    <property type="component" value="Unassembled WGS sequence"/>
</dbReference>
<dbReference type="EMBL" id="BAPV01000060">
    <property type="protein sequence ID" value="GBQ93101.1"/>
    <property type="molecule type" value="Genomic_DNA"/>
</dbReference>
<sequence>MILSYQKRFDLVALVMTQRKIEDAMRGAGFGETSISCITRIRLHAPGSIEIIET</sequence>
<evidence type="ECO:0000313" key="2">
    <source>
        <dbReference type="Proteomes" id="UP001062776"/>
    </source>
</evidence>
<organism evidence="1 2">
    <name type="scientific">Asaia krungthepensis NRIC 0535</name>
    <dbReference type="NCBI Taxonomy" id="1307925"/>
    <lineage>
        <taxon>Bacteria</taxon>
        <taxon>Pseudomonadati</taxon>
        <taxon>Pseudomonadota</taxon>
        <taxon>Alphaproteobacteria</taxon>
        <taxon>Acetobacterales</taxon>
        <taxon>Acetobacteraceae</taxon>
        <taxon>Asaia</taxon>
    </lineage>
</organism>
<protein>
    <submittedName>
        <fullName evidence="1">Uncharacterized protein</fullName>
    </submittedName>
</protein>
<proteinExistence type="predicted"/>
<name>A0ABQ0Q619_9PROT</name>
<accession>A0ABQ0Q619</accession>
<keyword evidence="2" id="KW-1185">Reference proteome</keyword>